<feature type="domain" description="Carbohydrate kinase PfkB" evidence="1">
    <location>
        <begin position="38"/>
        <end position="208"/>
    </location>
</feature>
<dbReference type="InterPro" id="IPR011611">
    <property type="entry name" value="PfkB_dom"/>
</dbReference>
<evidence type="ECO:0000313" key="2">
    <source>
        <dbReference type="EMBL" id="KAB1184469.1"/>
    </source>
</evidence>
<reference evidence="2 3" key="1">
    <citation type="submission" date="2019-09" db="EMBL/GenBank/DDBJ databases">
        <title>Photobacterium damselae subsp. damselae CDC-2227-81, a human clinical isolate.</title>
        <authorList>
            <person name="Osorio C.R."/>
        </authorList>
    </citation>
    <scope>NUCLEOTIDE SEQUENCE [LARGE SCALE GENOMIC DNA]</scope>
    <source>
        <strain evidence="2 3">CDC-2227-81</strain>
    </source>
</reference>
<dbReference type="GO" id="GO:0003824">
    <property type="term" value="F:catalytic activity"/>
    <property type="evidence" value="ECO:0007669"/>
    <property type="project" value="UniProtKB-ARBA"/>
</dbReference>
<dbReference type="SUPFAM" id="SSF53613">
    <property type="entry name" value="Ribokinase-like"/>
    <property type="match status" value="1"/>
</dbReference>
<evidence type="ECO:0000259" key="1">
    <source>
        <dbReference type="Pfam" id="PF00294"/>
    </source>
</evidence>
<dbReference type="EMBL" id="VZUQ01000022">
    <property type="protein sequence ID" value="KAB1184469.1"/>
    <property type="molecule type" value="Genomic_DNA"/>
</dbReference>
<dbReference type="AlphaFoldDB" id="A0AAD3X165"/>
<gene>
    <name evidence="2" type="ORF">F6450_02070</name>
</gene>
<dbReference type="Proteomes" id="UP000480943">
    <property type="component" value="Unassembled WGS sequence"/>
</dbReference>
<dbReference type="InterPro" id="IPR029056">
    <property type="entry name" value="Ribokinase-like"/>
</dbReference>
<dbReference type="Gene3D" id="3.40.1190.20">
    <property type="match status" value="1"/>
</dbReference>
<accession>A0AAD3X165</accession>
<protein>
    <recommendedName>
        <fullName evidence="1">Carbohydrate kinase PfkB domain-containing protein</fullName>
    </recommendedName>
</protein>
<proteinExistence type="predicted"/>
<name>A0AAD3X165_PHODD</name>
<sequence>MRPQWITLNIKVAEKASNMRIAVLGECYVELSHYPLCQTIGGDDFHIAVYLARLGQYKHFQIDFASAVGLDPFTQAWKQVCRDEHISLGLTEQRSAQFPHFYYPEYQAKNQIIEHHWQDNTAFSTLFSHSITKLERAIELKQIDVLYLSAFAVSRLDDKSKIILVTLLEALKHQGGKCIFNCYCGHYFWTVKQSQYWVLKILSYADLAFVLYENEHKRWRTIGEGMYHLMRSGCSEIIVSSSAKLVISERMRQLMKSSQSRLYFYRSVGLTKRISNGFIAGYIAGFVKGEMIEYRLSLGREMMKAISAYPYALVPISAMRSVLSND</sequence>
<organism evidence="2 3">
    <name type="scientific">Photobacterium damselae subsp. damselae</name>
    <name type="common">Listonella damsela</name>
    <dbReference type="NCBI Taxonomy" id="85581"/>
    <lineage>
        <taxon>Bacteria</taxon>
        <taxon>Pseudomonadati</taxon>
        <taxon>Pseudomonadota</taxon>
        <taxon>Gammaproteobacteria</taxon>
        <taxon>Vibrionales</taxon>
        <taxon>Vibrionaceae</taxon>
        <taxon>Photobacterium</taxon>
    </lineage>
</organism>
<dbReference type="Pfam" id="PF00294">
    <property type="entry name" value="PfkB"/>
    <property type="match status" value="1"/>
</dbReference>
<evidence type="ECO:0000313" key="3">
    <source>
        <dbReference type="Proteomes" id="UP000480943"/>
    </source>
</evidence>
<comment type="caution">
    <text evidence="2">The sequence shown here is derived from an EMBL/GenBank/DDBJ whole genome shotgun (WGS) entry which is preliminary data.</text>
</comment>